<proteinExistence type="predicted"/>
<feature type="domain" description="ATP-grasp" evidence="2">
    <location>
        <begin position="119"/>
        <end position="301"/>
    </location>
</feature>
<dbReference type="Pfam" id="PF15632">
    <property type="entry name" value="ATPgrasp_Ter"/>
    <property type="match status" value="1"/>
</dbReference>
<dbReference type="Gene3D" id="3.40.50.20">
    <property type="match status" value="1"/>
</dbReference>
<dbReference type="KEGG" id="fpz:LA55_1640"/>
<dbReference type="Proteomes" id="UP000031830">
    <property type="component" value="Chromosome"/>
</dbReference>
<dbReference type="InterPro" id="IPR048764">
    <property type="entry name" value="PylC_N"/>
</dbReference>
<evidence type="ECO:0000313" key="3">
    <source>
        <dbReference type="EMBL" id="AJI52488.1"/>
    </source>
</evidence>
<sequence>MSKKILVTSAGGDIGMNIINILLKQKVFNCEIFAVDIKDIIFSQSQVDFFSKVPRTSDDSYADIINKIIFENNIDLIIPASEYDINFFNSNRELYKEKVKILINNTTIIKNFLDKKITSEFLTDINIPVPKTWSLKDYNVFEGYDIIVKAARSTVTKKILKIESQEQLDQLREGIDDLSQYIVQEYIGSIDQELTTAVYRDDNIFEVISFKRRLIGGMTGYAEIYKSDRLEDYAKKIAKETNLKGSINIQSRKCNNDYFIFEINPRISSTVYIRDHFDFNDLIWWCCSLLNINYKKCRAVKDSGIAVLGYVYNFYDKEA</sequence>
<evidence type="ECO:0000256" key="1">
    <source>
        <dbReference type="PROSITE-ProRule" id="PRU00409"/>
    </source>
</evidence>
<dbReference type="Gene3D" id="3.30.470.20">
    <property type="entry name" value="ATP-grasp fold, B domain"/>
    <property type="match status" value="1"/>
</dbReference>
<evidence type="ECO:0000259" key="2">
    <source>
        <dbReference type="PROSITE" id="PS50975"/>
    </source>
</evidence>
<reference evidence="3 4" key="1">
    <citation type="journal article" date="2015" name="Genome Announc.">
        <title>Genome sequencing of 18 francisella strains to aid in assay development and testing.</title>
        <authorList>
            <person name="Johnson S.L."/>
            <person name="Daligault H.E."/>
            <person name="Davenport K.W."/>
            <person name="Coyne S.R."/>
            <person name="Frey K.G."/>
            <person name="Koroleva G.I."/>
            <person name="Broomall S.M."/>
            <person name="Bishop-Lilly K.A."/>
            <person name="Bruce D.C."/>
            <person name="Chertkov O."/>
            <person name="Freitas T."/>
            <person name="Jaissle J."/>
            <person name="Ladner J.T."/>
            <person name="Rosenzweig C.N."/>
            <person name="Gibbons H.S."/>
            <person name="Palacios G.F."/>
            <person name="Redden C.L."/>
            <person name="Xu Y."/>
            <person name="Minogue T.D."/>
            <person name="Chain P.S."/>
        </authorList>
    </citation>
    <scope>NUCLEOTIDE SEQUENCE [LARGE SCALE GENOMIC DNA]</scope>
    <source>
        <strain evidence="3 4">GA01-2794</strain>
    </source>
</reference>
<keyword evidence="1" id="KW-0547">Nucleotide-binding</keyword>
<accession>A0A0B6D4B6</accession>
<dbReference type="RefSeq" id="WP_044526705.1">
    <property type="nucleotide sequence ID" value="NZ_CP009440.1"/>
</dbReference>
<dbReference type="SUPFAM" id="SSF56059">
    <property type="entry name" value="Glutathione synthetase ATP-binding domain-like"/>
    <property type="match status" value="1"/>
</dbReference>
<dbReference type="InterPro" id="IPR011761">
    <property type="entry name" value="ATP-grasp"/>
</dbReference>
<evidence type="ECO:0000313" key="4">
    <source>
        <dbReference type="Proteomes" id="UP000031830"/>
    </source>
</evidence>
<organism evidence="3 4">
    <name type="scientific">Francisella philomiragia</name>
    <dbReference type="NCBI Taxonomy" id="28110"/>
    <lineage>
        <taxon>Bacteria</taxon>
        <taxon>Pseudomonadati</taxon>
        <taxon>Pseudomonadota</taxon>
        <taxon>Gammaproteobacteria</taxon>
        <taxon>Thiotrichales</taxon>
        <taxon>Francisellaceae</taxon>
        <taxon>Francisella</taxon>
    </lineage>
</organism>
<dbReference type="OrthoDB" id="9134168at2"/>
<dbReference type="GO" id="GO:0005524">
    <property type="term" value="F:ATP binding"/>
    <property type="evidence" value="ECO:0007669"/>
    <property type="project" value="UniProtKB-UniRule"/>
</dbReference>
<keyword evidence="1" id="KW-0067">ATP-binding</keyword>
<name>A0A0B6D4B6_9GAMM</name>
<dbReference type="AlphaFoldDB" id="A0A0B6D4B6"/>
<protein>
    <submittedName>
        <fullName evidence="3">ATP-grasp domain protein</fullName>
    </submittedName>
</protein>
<gene>
    <name evidence="3" type="ORF">LA55_1640</name>
</gene>
<dbReference type="Pfam" id="PF21360">
    <property type="entry name" value="PylC-like_N"/>
    <property type="match status" value="1"/>
</dbReference>
<dbReference type="PROSITE" id="PS50975">
    <property type="entry name" value="ATP_GRASP"/>
    <property type="match status" value="1"/>
</dbReference>
<dbReference type="GO" id="GO:0046872">
    <property type="term" value="F:metal ion binding"/>
    <property type="evidence" value="ECO:0007669"/>
    <property type="project" value="InterPro"/>
</dbReference>
<dbReference type="EMBL" id="CP009440">
    <property type="protein sequence ID" value="AJI52488.1"/>
    <property type="molecule type" value="Genomic_DNA"/>
</dbReference>